<dbReference type="AlphaFoldDB" id="A0ABD1M3G6"/>
<keyword evidence="2" id="KW-1185">Reference proteome</keyword>
<gene>
    <name evidence="1" type="ORF">Fmac_017872</name>
</gene>
<organism evidence="1 2">
    <name type="scientific">Flemingia macrophylla</name>
    <dbReference type="NCBI Taxonomy" id="520843"/>
    <lineage>
        <taxon>Eukaryota</taxon>
        <taxon>Viridiplantae</taxon>
        <taxon>Streptophyta</taxon>
        <taxon>Embryophyta</taxon>
        <taxon>Tracheophyta</taxon>
        <taxon>Spermatophyta</taxon>
        <taxon>Magnoliopsida</taxon>
        <taxon>eudicotyledons</taxon>
        <taxon>Gunneridae</taxon>
        <taxon>Pentapetalae</taxon>
        <taxon>rosids</taxon>
        <taxon>fabids</taxon>
        <taxon>Fabales</taxon>
        <taxon>Fabaceae</taxon>
        <taxon>Papilionoideae</taxon>
        <taxon>50 kb inversion clade</taxon>
        <taxon>NPAAA clade</taxon>
        <taxon>indigoferoid/millettioid clade</taxon>
        <taxon>Phaseoleae</taxon>
        <taxon>Flemingia</taxon>
    </lineage>
</organism>
<comment type="caution">
    <text evidence="1">The sequence shown here is derived from an EMBL/GenBank/DDBJ whole genome shotgun (WGS) entry which is preliminary data.</text>
</comment>
<accession>A0ABD1M3G6</accession>
<name>A0ABD1M3G6_9FABA</name>
<sequence length="334" mass="36802">MKFPLPYVALIEFPIALCCPNRNHPSLQLSCPLTLYPLVSANSEPPTTETLRATPRATARGTSATAQICLALTSFHVAPPYPVSTRNHHLRATATATLESHLESHSHSDVDDSAWLWPLTYFPVVSLHPLDDHRVILERGSESASILIILVYFCANDVDFADSIGVPRQQMDINFLKRGGHFGSVRSFEYFIHTSSIGDFLKRLQLLFAFLRLKHISASLKINSRPAPYALGHGVAVVCNVFPKYLEQFETIYTQAKSEAASCPGGSESTSVDPVDEEIIRNKSWIVAAGGITNRGRLYGVGKVGSTLRLGDTFTNFSSGRFTPESEKILQLEQ</sequence>
<evidence type="ECO:0000313" key="1">
    <source>
        <dbReference type="EMBL" id="KAL2330291.1"/>
    </source>
</evidence>
<dbReference type="Proteomes" id="UP001603857">
    <property type="component" value="Unassembled WGS sequence"/>
</dbReference>
<evidence type="ECO:0000313" key="2">
    <source>
        <dbReference type="Proteomes" id="UP001603857"/>
    </source>
</evidence>
<dbReference type="EMBL" id="JBGMDY010000006">
    <property type="protein sequence ID" value="KAL2330291.1"/>
    <property type="molecule type" value="Genomic_DNA"/>
</dbReference>
<proteinExistence type="predicted"/>
<reference evidence="1 2" key="1">
    <citation type="submission" date="2024-08" db="EMBL/GenBank/DDBJ databases">
        <title>Insights into the chromosomal genome structure of Flemingia macrophylla.</title>
        <authorList>
            <person name="Ding Y."/>
            <person name="Zhao Y."/>
            <person name="Bi W."/>
            <person name="Wu M."/>
            <person name="Zhao G."/>
            <person name="Gong Y."/>
            <person name="Li W."/>
            <person name="Zhang P."/>
        </authorList>
    </citation>
    <scope>NUCLEOTIDE SEQUENCE [LARGE SCALE GENOMIC DNA]</scope>
    <source>
        <strain evidence="1">DYQJB</strain>
        <tissue evidence="1">Leaf</tissue>
    </source>
</reference>
<protein>
    <submittedName>
        <fullName evidence="1">Uncharacterized protein</fullName>
    </submittedName>
</protein>